<reference evidence="2 3" key="1">
    <citation type="submission" date="2017-04" db="EMBL/GenBank/DDBJ databases">
        <authorList>
            <person name="Afonso C.L."/>
            <person name="Miller P.J."/>
            <person name="Scott M.A."/>
            <person name="Spackman E."/>
            <person name="Goraichik I."/>
            <person name="Dimitrov K.M."/>
            <person name="Suarez D.L."/>
            <person name="Swayne D.E."/>
        </authorList>
    </citation>
    <scope>NUCLEOTIDE SEQUENCE [LARGE SCALE GENOMIC DNA]</scope>
    <source>
        <strain evidence="2 3">CGMCC 1.12511</strain>
    </source>
</reference>
<dbReference type="SUPFAM" id="SSF46785">
    <property type="entry name" value="Winged helix' DNA-binding domain"/>
    <property type="match status" value="1"/>
</dbReference>
<keyword evidence="2" id="KW-0238">DNA-binding</keyword>
<organism evidence="2 3">
    <name type="scientific">Janibacter indicus</name>
    <dbReference type="NCBI Taxonomy" id="857417"/>
    <lineage>
        <taxon>Bacteria</taxon>
        <taxon>Bacillati</taxon>
        <taxon>Actinomycetota</taxon>
        <taxon>Actinomycetes</taxon>
        <taxon>Micrococcales</taxon>
        <taxon>Intrasporangiaceae</taxon>
        <taxon>Janibacter</taxon>
    </lineage>
</organism>
<dbReference type="SMART" id="SM00347">
    <property type="entry name" value="HTH_MARR"/>
    <property type="match status" value="1"/>
</dbReference>
<evidence type="ECO:0000313" key="3">
    <source>
        <dbReference type="Proteomes" id="UP000192634"/>
    </source>
</evidence>
<dbReference type="GO" id="GO:0006950">
    <property type="term" value="P:response to stress"/>
    <property type="evidence" value="ECO:0007669"/>
    <property type="project" value="TreeGrafter"/>
</dbReference>
<dbReference type="InterPro" id="IPR036390">
    <property type="entry name" value="WH_DNA-bd_sf"/>
</dbReference>
<dbReference type="PANTHER" id="PTHR33164">
    <property type="entry name" value="TRANSCRIPTIONAL REGULATOR, MARR FAMILY"/>
    <property type="match status" value="1"/>
</dbReference>
<feature type="domain" description="HTH marR-type" evidence="1">
    <location>
        <begin position="22"/>
        <end position="155"/>
    </location>
</feature>
<dbReference type="PANTHER" id="PTHR33164:SF103">
    <property type="entry name" value="REGULATORY PROTEIN MARR"/>
    <property type="match status" value="1"/>
</dbReference>
<dbReference type="EMBL" id="FWXN01000011">
    <property type="protein sequence ID" value="SMC84575.1"/>
    <property type="molecule type" value="Genomic_DNA"/>
</dbReference>
<protein>
    <submittedName>
        <fullName evidence="2">DNA-binding transcriptional regulator, MarR family</fullName>
    </submittedName>
</protein>
<dbReference type="Proteomes" id="UP000192634">
    <property type="component" value="Unassembled WGS sequence"/>
</dbReference>
<name>A0A1W2CH42_9MICO</name>
<dbReference type="PROSITE" id="PS50995">
    <property type="entry name" value="HTH_MARR_2"/>
    <property type="match status" value="1"/>
</dbReference>
<dbReference type="Gene3D" id="1.10.10.10">
    <property type="entry name" value="Winged helix-like DNA-binding domain superfamily/Winged helix DNA-binding domain"/>
    <property type="match status" value="1"/>
</dbReference>
<dbReference type="GO" id="GO:0003677">
    <property type="term" value="F:DNA binding"/>
    <property type="evidence" value="ECO:0007669"/>
    <property type="project" value="UniProtKB-KW"/>
</dbReference>
<dbReference type="InterPro" id="IPR039422">
    <property type="entry name" value="MarR/SlyA-like"/>
</dbReference>
<dbReference type="InterPro" id="IPR036388">
    <property type="entry name" value="WH-like_DNA-bd_sf"/>
</dbReference>
<dbReference type="AlphaFoldDB" id="A0A1W2CH42"/>
<evidence type="ECO:0000313" key="2">
    <source>
        <dbReference type="EMBL" id="SMC84575.1"/>
    </source>
</evidence>
<proteinExistence type="predicted"/>
<evidence type="ECO:0000259" key="1">
    <source>
        <dbReference type="PROSITE" id="PS50995"/>
    </source>
</evidence>
<accession>A0A1W2CH42</accession>
<sequence>MREGSNSATVVVMTKRVAGSASEDLGEQLLRVARGLRRAWMVDLSEHDLSPHEARALRVAADRAEAPRLRDLADSLRIAPRSVTDVVDALEGKGYVSREPDPHDRRASVVVVTDAGRAVRAAVHEARRRSVGDQMGALSAEQRAALADALTTLEQGLD</sequence>
<dbReference type="InterPro" id="IPR000835">
    <property type="entry name" value="HTH_MarR-typ"/>
</dbReference>
<dbReference type="Pfam" id="PF01047">
    <property type="entry name" value="MarR"/>
    <property type="match status" value="1"/>
</dbReference>
<dbReference type="PRINTS" id="PR00598">
    <property type="entry name" value="HTHMARR"/>
</dbReference>
<dbReference type="GO" id="GO:0003700">
    <property type="term" value="F:DNA-binding transcription factor activity"/>
    <property type="evidence" value="ECO:0007669"/>
    <property type="project" value="InterPro"/>
</dbReference>
<gene>
    <name evidence="2" type="ORF">SAMN06296429_111146</name>
</gene>